<accession>A0A3Q3GHI0</accession>
<dbReference type="PROSITE" id="PS50041">
    <property type="entry name" value="C_TYPE_LECTIN_2"/>
    <property type="match status" value="1"/>
</dbReference>
<name>A0A3Q3GHI0_9LABR</name>
<dbReference type="AlphaFoldDB" id="A0A3Q3GHI0"/>
<dbReference type="SMART" id="SM00034">
    <property type="entry name" value="CLECT"/>
    <property type="match status" value="1"/>
</dbReference>
<protein>
    <recommendedName>
        <fullName evidence="1">C-type lectin domain-containing protein</fullName>
    </recommendedName>
</protein>
<sequence>MSIFAAQSFAFIFLVGKEYYCPLGWSMYGEKCIMVINHEKTWLKLSYCLFEGGNLASVHSDLENHFIEALTKDKNYDFPETWLGGYDAIQTCMWFWSDGTKFNYENWFMDYYMERKEHCLKMNYGRKYTPPPQHRLLCPPCLTL</sequence>
<reference evidence="2" key="1">
    <citation type="submission" date="2025-08" db="UniProtKB">
        <authorList>
            <consortium name="Ensembl"/>
        </authorList>
    </citation>
    <scope>IDENTIFICATION</scope>
</reference>
<proteinExistence type="predicted"/>
<reference evidence="2" key="2">
    <citation type="submission" date="2025-09" db="UniProtKB">
        <authorList>
            <consortium name="Ensembl"/>
        </authorList>
    </citation>
    <scope>IDENTIFICATION</scope>
</reference>
<keyword evidence="3" id="KW-1185">Reference proteome</keyword>
<dbReference type="SUPFAM" id="SSF56436">
    <property type="entry name" value="C-type lectin-like"/>
    <property type="match status" value="1"/>
</dbReference>
<dbReference type="InParanoid" id="A0A3Q3GHI0"/>
<evidence type="ECO:0000313" key="3">
    <source>
        <dbReference type="Proteomes" id="UP000261660"/>
    </source>
</evidence>
<evidence type="ECO:0000313" key="2">
    <source>
        <dbReference type="Ensembl" id="ENSLBEP00000031059.1"/>
    </source>
</evidence>
<dbReference type="InterPro" id="IPR001304">
    <property type="entry name" value="C-type_lectin-like"/>
</dbReference>
<dbReference type="Pfam" id="PF00059">
    <property type="entry name" value="Lectin_C"/>
    <property type="match status" value="1"/>
</dbReference>
<dbReference type="InterPro" id="IPR050111">
    <property type="entry name" value="C-type_lectin/snaclec_domain"/>
</dbReference>
<feature type="domain" description="C-type lectin" evidence="1">
    <location>
        <begin position="28"/>
        <end position="126"/>
    </location>
</feature>
<dbReference type="PRINTS" id="PR01504">
    <property type="entry name" value="PNCREATITSAP"/>
</dbReference>
<dbReference type="InterPro" id="IPR016187">
    <property type="entry name" value="CTDL_fold"/>
</dbReference>
<dbReference type="Proteomes" id="UP000261660">
    <property type="component" value="Unplaced"/>
</dbReference>
<dbReference type="Gene3D" id="3.10.100.10">
    <property type="entry name" value="Mannose-Binding Protein A, subunit A"/>
    <property type="match status" value="1"/>
</dbReference>
<organism evidence="2 3">
    <name type="scientific">Labrus bergylta</name>
    <name type="common">ballan wrasse</name>
    <dbReference type="NCBI Taxonomy" id="56723"/>
    <lineage>
        <taxon>Eukaryota</taxon>
        <taxon>Metazoa</taxon>
        <taxon>Chordata</taxon>
        <taxon>Craniata</taxon>
        <taxon>Vertebrata</taxon>
        <taxon>Euteleostomi</taxon>
        <taxon>Actinopterygii</taxon>
        <taxon>Neopterygii</taxon>
        <taxon>Teleostei</taxon>
        <taxon>Neoteleostei</taxon>
        <taxon>Acanthomorphata</taxon>
        <taxon>Eupercaria</taxon>
        <taxon>Labriformes</taxon>
        <taxon>Labridae</taxon>
        <taxon>Labrus</taxon>
    </lineage>
</organism>
<evidence type="ECO:0000259" key="1">
    <source>
        <dbReference type="PROSITE" id="PS50041"/>
    </source>
</evidence>
<dbReference type="InterPro" id="IPR016186">
    <property type="entry name" value="C-type_lectin-like/link_sf"/>
</dbReference>
<dbReference type="STRING" id="56723.ENSLBEP00000031059"/>
<dbReference type="Ensembl" id="ENSLBET00000032477.1">
    <property type="protein sequence ID" value="ENSLBEP00000031059.1"/>
    <property type="gene ID" value="ENSLBEG00000023466.1"/>
</dbReference>
<dbReference type="PANTHER" id="PTHR22803">
    <property type="entry name" value="MANNOSE, PHOSPHOLIPASE, LECTIN RECEPTOR RELATED"/>
    <property type="match status" value="1"/>
</dbReference>
<dbReference type="GeneTree" id="ENSGT00970000193500"/>